<protein>
    <recommendedName>
        <fullName evidence="1">RNase H type-1 domain-containing protein</fullName>
    </recommendedName>
</protein>
<keyword evidence="3" id="KW-1185">Reference proteome</keyword>
<dbReference type="InterPro" id="IPR002156">
    <property type="entry name" value="RNaseH_domain"/>
</dbReference>
<evidence type="ECO:0000313" key="2">
    <source>
        <dbReference type="EMBL" id="KAL0014902.1"/>
    </source>
</evidence>
<dbReference type="GO" id="GO:0003676">
    <property type="term" value="F:nucleic acid binding"/>
    <property type="evidence" value="ECO:0007669"/>
    <property type="project" value="InterPro"/>
</dbReference>
<feature type="domain" description="RNase H type-1" evidence="1">
    <location>
        <begin position="2"/>
        <end position="89"/>
    </location>
</feature>
<sequence>MGLVVAILSKKLPLLLGPLEAEAKAMDEAALFAAAIGIRDAIFEGDSHVVYLTLTGSTPTHASIVNIIASTHHKMHGFHTSNFSHVKRQVIYQHIS</sequence>
<evidence type="ECO:0000313" key="3">
    <source>
        <dbReference type="Proteomes" id="UP001459277"/>
    </source>
</evidence>
<comment type="caution">
    <text evidence="2">The sequence shown here is derived from an EMBL/GenBank/DDBJ whole genome shotgun (WGS) entry which is preliminary data.</text>
</comment>
<organism evidence="2 3">
    <name type="scientific">Lithocarpus litseifolius</name>
    <dbReference type="NCBI Taxonomy" id="425828"/>
    <lineage>
        <taxon>Eukaryota</taxon>
        <taxon>Viridiplantae</taxon>
        <taxon>Streptophyta</taxon>
        <taxon>Embryophyta</taxon>
        <taxon>Tracheophyta</taxon>
        <taxon>Spermatophyta</taxon>
        <taxon>Magnoliopsida</taxon>
        <taxon>eudicotyledons</taxon>
        <taxon>Gunneridae</taxon>
        <taxon>Pentapetalae</taxon>
        <taxon>rosids</taxon>
        <taxon>fabids</taxon>
        <taxon>Fagales</taxon>
        <taxon>Fagaceae</taxon>
        <taxon>Lithocarpus</taxon>
    </lineage>
</organism>
<proteinExistence type="predicted"/>
<dbReference type="AlphaFoldDB" id="A0AAW2DVV7"/>
<reference evidence="2 3" key="1">
    <citation type="submission" date="2024-01" db="EMBL/GenBank/DDBJ databases">
        <title>A telomere-to-telomere, gap-free genome of sweet tea (Lithocarpus litseifolius).</title>
        <authorList>
            <person name="Zhou J."/>
        </authorList>
    </citation>
    <scope>NUCLEOTIDE SEQUENCE [LARGE SCALE GENOMIC DNA]</scope>
    <source>
        <strain evidence="2">Zhou-2022a</strain>
        <tissue evidence="2">Leaf</tissue>
    </source>
</reference>
<dbReference type="Proteomes" id="UP001459277">
    <property type="component" value="Unassembled WGS sequence"/>
</dbReference>
<gene>
    <name evidence="2" type="ORF">SO802_001971</name>
</gene>
<dbReference type="Pfam" id="PF13456">
    <property type="entry name" value="RVT_3"/>
    <property type="match status" value="1"/>
</dbReference>
<dbReference type="GO" id="GO:0004523">
    <property type="term" value="F:RNA-DNA hybrid ribonuclease activity"/>
    <property type="evidence" value="ECO:0007669"/>
    <property type="project" value="InterPro"/>
</dbReference>
<evidence type="ECO:0000259" key="1">
    <source>
        <dbReference type="Pfam" id="PF13456"/>
    </source>
</evidence>
<dbReference type="EMBL" id="JAZDWU010000001">
    <property type="protein sequence ID" value="KAL0014902.1"/>
    <property type="molecule type" value="Genomic_DNA"/>
</dbReference>
<accession>A0AAW2DVV7</accession>
<name>A0AAW2DVV7_9ROSI</name>